<dbReference type="RefSeq" id="XP_017946093.1">
    <property type="nucleotide sequence ID" value="XM_018090604.2"/>
</dbReference>
<dbReference type="OrthoDB" id="190105at2759"/>
<evidence type="ECO:0000256" key="1">
    <source>
        <dbReference type="ARBA" id="ARBA00004555"/>
    </source>
</evidence>
<evidence type="ECO:0000256" key="5">
    <source>
        <dbReference type="ARBA" id="ARBA00022553"/>
    </source>
</evidence>
<dbReference type="Pfam" id="PF00400">
    <property type="entry name" value="WD40"/>
    <property type="match status" value="1"/>
</dbReference>
<evidence type="ECO:0000313" key="16">
    <source>
        <dbReference type="RefSeq" id="XP_017946093.1"/>
    </source>
</evidence>
<dbReference type="PANTHER" id="PTHR19855">
    <property type="entry name" value="WD40 REPEAT PROTEIN 12, 37"/>
    <property type="match status" value="1"/>
</dbReference>
<evidence type="ECO:0000256" key="8">
    <source>
        <dbReference type="ARBA" id="ARBA00022990"/>
    </source>
</evidence>
<dbReference type="Xenbase" id="XB-GENE-991104">
    <property type="gene designation" value="fbxw8"/>
</dbReference>
<evidence type="ECO:0000256" key="2">
    <source>
        <dbReference type="ARBA" id="ARBA00004556"/>
    </source>
</evidence>
<comment type="subcellular location">
    <subcellularLocation>
        <location evidence="2">Cytoplasm</location>
        <location evidence="2">Perinuclear region</location>
    </subcellularLocation>
    <subcellularLocation>
        <location evidence="1">Golgi apparatus</location>
    </subcellularLocation>
</comment>
<reference evidence="14" key="2">
    <citation type="submission" date="2020-05" db="UniProtKB">
        <authorList>
            <consortium name="Ensembl"/>
        </authorList>
    </citation>
    <scope>IDENTIFICATION</scope>
</reference>
<organism evidence="14">
    <name type="scientific">Xenopus tropicalis</name>
    <name type="common">Western clawed frog</name>
    <name type="synonym">Silurana tropicalis</name>
    <dbReference type="NCBI Taxonomy" id="8364"/>
    <lineage>
        <taxon>Eukaryota</taxon>
        <taxon>Metazoa</taxon>
        <taxon>Chordata</taxon>
        <taxon>Craniata</taxon>
        <taxon>Vertebrata</taxon>
        <taxon>Euteleostomi</taxon>
        <taxon>Amphibia</taxon>
        <taxon>Batrachia</taxon>
        <taxon>Anura</taxon>
        <taxon>Pipoidea</taxon>
        <taxon>Pipidae</taxon>
        <taxon>Xenopodinae</taxon>
        <taxon>Xenopus</taxon>
        <taxon>Silurana</taxon>
    </lineage>
</organism>
<evidence type="ECO:0000256" key="10">
    <source>
        <dbReference type="ARBA" id="ARBA00072496"/>
    </source>
</evidence>
<dbReference type="InterPro" id="IPR001680">
    <property type="entry name" value="WD40_rpt"/>
</dbReference>
<dbReference type="SMART" id="SM00256">
    <property type="entry name" value="FBOX"/>
    <property type="match status" value="1"/>
</dbReference>
<dbReference type="FunFam" id="2.130.10.10:FF:000308">
    <property type="entry name" value="F-box and WD repeat domain containing 8"/>
    <property type="match status" value="1"/>
</dbReference>
<protein>
    <recommendedName>
        <fullName evidence="10">F-box/WD repeat-containing protein 8</fullName>
    </recommendedName>
    <alternativeName>
        <fullName evidence="11">F-box and WD-40 domain-containing protein 8</fullName>
    </alternativeName>
</protein>
<evidence type="ECO:0000256" key="9">
    <source>
        <dbReference type="ARBA" id="ARBA00023034"/>
    </source>
</evidence>
<evidence type="ECO:0000256" key="12">
    <source>
        <dbReference type="SAM" id="MobiDB-lite"/>
    </source>
</evidence>
<dbReference type="GO" id="GO:0048471">
    <property type="term" value="C:perinuclear region of cytoplasm"/>
    <property type="evidence" value="ECO:0007669"/>
    <property type="project" value="UniProtKB-SubCell"/>
</dbReference>
<dbReference type="Pfam" id="PF12937">
    <property type="entry name" value="F-box-like"/>
    <property type="match status" value="1"/>
</dbReference>
<feature type="compositionally biased region" description="Basic and acidic residues" evidence="12">
    <location>
        <begin position="41"/>
        <end position="51"/>
    </location>
</feature>
<dbReference type="PROSITE" id="PS50181">
    <property type="entry name" value="FBOX"/>
    <property type="match status" value="1"/>
</dbReference>
<dbReference type="Ensembl" id="ENSXETT00000093504">
    <property type="protein sequence ID" value="ENSXETP00000079505"/>
    <property type="gene ID" value="ENSXETG00000022351"/>
</dbReference>
<dbReference type="OMA" id="LVFQECR"/>
<reference evidence="16" key="3">
    <citation type="submission" date="2025-04" db="UniProtKB">
        <authorList>
            <consortium name="RefSeq"/>
        </authorList>
    </citation>
    <scope>IDENTIFICATION</scope>
    <source>
        <strain evidence="16">Nigerian</strain>
        <tissue evidence="16">Liver and blood</tissue>
    </source>
</reference>
<feature type="region of interest" description="Disordered" evidence="12">
    <location>
        <begin position="82"/>
        <end position="102"/>
    </location>
</feature>
<evidence type="ECO:0000256" key="6">
    <source>
        <dbReference type="ARBA" id="ARBA00022574"/>
    </source>
</evidence>
<dbReference type="AlphaFoldDB" id="A0A6I8R0Z0"/>
<keyword evidence="15" id="KW-1185">Reference proteome</keyword>
<sequence length="657" mass="74149">MALNASLDEFRSSWINEIHGASTSAERSGTRKRRRSGQSPEPEKQHNEGEAWRYLPGSPERSSAEEQGNQYVELAERLLGDQGSATESAQRPSAGPAQEERARSLVDQLIDDLNDINEIPFFDIQLPYEIALQIFKYLDRKELGRCAQVSKAWRVLAEDELLWYRIGRSEGYLTESNLTAGTSWKEVLKQRRNNESMLRTNWKPHSADSLPADNRRKIIRLYTPISFQCACTRSHFTDEVQAHGEDFGTETRNRTGAVSQLHYELGKVLCDVHSYDGVVIAGYTSGDVRLWDTRVSCFDAPYLKVTRDPFDLTQHPSVSFVKINRSLAVAVYEDGTVDVWSLQAGQEPIHHYQHNQKIQTLALCPESAAIATASGFQIKVECPDERGYWRSTCHFQTQKLVNFLHLIHGSGGHPLAIAAAEEMVYLLRPEEPEKVLHSTYGHPVTCLDVSPTHAAFGVKSFGWFSNHGNKIHVYNLQTGQCLTTLGNSTGDFSCINLQDSPPNFLVTGNRDRRVRVYDMRCSTSLCSFYGHHLGVSAVRMDDWKIVSGGVEGLTCVWDQRMGTKLWEMHTRHPVRYVWFNSHSLITANIPDDKSPRGASIMDDDLTAHRRHRGTINVYDFLMDQRPTEGILPICTSSYSEVTGYSYNIGLAVPYDLV</sequence>
<name>A0A6I8R0Z0_XENTR</name>
<comment type="pathway">
    <text evidence="3">Protein modification; protein ubiquitination.</text>
</comment>
<dbReference type="InterPro" id="IPR036047">
    <property type="entry name" value="F-box-like_dom_sf"/>
</dbReference>
<dbReference type="FunFam" id="2.130.10.10:FF:000428">
    <property type="entry name" value="F-box and WD repeat domain containing 8"/>
    <property type="match status" value="1"/>
</dbReference>
<evidence type="ECO:0000256" key="3">
    <source>
        <dbReference type="ARBA" id="ARBA00004906"/>
    </source>
</evidence>
<keyword evidence="8" id="KW-0007">Acetylation</keyword>
<dbReference type="GO" id="GO:0005794">
    <property type="term" value="C:Golgi apparatus"/>
    <property type="evidence" value="ECO:0007669"/>
    <property type="project" value="UniProtKB-SubCell"/>
</dbReference>
<dbReference type="Gene3D" id="1.20.1280.50">
    <property type="match status" value="1"/>
</dbReference>
<keyword evidence="6" id="KW-0853">WD repeat</keyword>
<keyword evidence="4" id="KW-0963">Cytoplasm</keyword>
<evidence type="ECO:0000313" key="17">
    <source>
        <dbReference type="Xenbase" id="XB-GENE-991104"/>
    </source>
</evidence>
<dbReference type="CTD" id="26259"/>
<keyword evidence="7" id="KW-0677">Repeat</keyword>
<dbReference type="InterPro" id="IPR036322">
    <property type="entry name" value="WD40_repeat_dom_sf"/>
</dbReference>
<evidence type="ECO:0000259" key="13">
    <source>
        <dbReference type="PROSITE" id="PS50181"/>
    </source>
</evidence>
<accession>A0A6I8R0Z0</accession>
<dbReference type="Gene3D" id="2.130.10.10">
    <property type="entry name" value="YVTN repeat-like/Quinoprotein amine dehydrogenase"/>
    <property type="match status" value="2"/>
</dbReference>
<dbReference type="InterPro" id="IPR015943">
    <property type="entry name" value="WD40/YVTN_repeat-like_dom_sf"/>
</dbReference>
<reference evidence="14" key="1">
    <citation type="journal article" date="2010" name="Science">
        <title>The genome of the Western clawed frog Xenopus tropicalis.</title>
        <authorList>
            <person name="Hellsten U."/>
            <person name="Harland R.M."/>
            <person name="Gilchrist M.J."/>
            <person name="Hendrix D."/>
            <person name="Jurka J."/>
            <person name="Kapitonov V."/>
            <person name="Ovcharenko I."/>
            <person name="Putnam N.H."/>
            <person name="Shu S."/>
            <person name="Taher L."/>
            <person name="Blitz I.L."/>
            <person name="Blumberg B."/>
            <person name="Dichmann D.S."/>
            <person name="Dubchak I."/>
            <person name="Amaya E."/>
            <person name="Detter J.C."/>
            <person name="Fletcher R."/>
            <person name="Gerhard D.S."/>
            <person name="Goodstein D."/>
            <person name="Graves T."/>
            <person name="Grigoriev I.V."/>
            <person name="Grimwood J."/>
            <person name="Kawashima T."/>
            <person name="Lindquist E."/>
            <person name="Lucas S.M."/>
            <person name="Mead P.E."/>
            <person name="Mitros T."/>
            <person name="Ogino H."/>
            <person name="Ohta Y."/>
            <person name="Poliakov A.V."/>
            <person name="Pollet N."/>
            <person name="Robert J."/>
            <person name="Salamov A."/>
            <person name="Sater A.K."/>
            <person name="Schmutz J."/>
            <person name="Terry A."/>
            <person name="Vize P.D."/>
            <person name="Warren W.C."/>
            <person name="Wells D."/>
            <person name="Wills A."/>
            <person name="Wilson R.K."/>
            <person name="Zimmerman L.B."/>
            <person name="Zorn A.M."/>
            <person name="Grainger R."/>
            <person name="Grammer T."/>
            <person name="Khokha M.K."/>
            <person name="Richardson P.M."/>
            <person name="Rokhsar D.S."/>
        </authorList>
    </citation>
    <scope>NUCLEOTIDE SEQUENCE [LARGE SCALE GENOMIC DNA]</scope>
    <source>
        <strain evidence="14">Nigerian</strain>
    </source>
</reference>
<feature type="region of interest" description="Disordered" evidence="12">
    <location>
        <begin position="11"/>
        <end position="68"/>
    </location>
</feature>
<gene>
    <name evidence="14 16 17" type="primary">fbxw8</name>
</gene>
<proteinExistence type="predicted"/>
<evidence type="ECO:0000256" key="7">
    <source>
        <dbReference type="ARBA" id="ARBA00022737"/>
    </source>
</evidence>
<evidence type="ECO:0000313" key="15">
    <source>
        <dbReference type="Proteomes" id="UP000008143"/>
    </source>
</evidence>
<dbReference type="Proteomes" id="UP000008143">
    <property type="component" value="Chromosome 1"/>
</dbReference>
<dbReference type="GeneID" id="100294668"/>
<dbReference type="SUPFAM" id="SSF81383">
    <property type="entry name" value="F-box domain"/>
    <property type="match status" value="1"/>
</dbReference>
<feature type="domain" description="F-box" evidence="13">
    <location>
        <begin position="120"/>
        <end position="166"/>
    </location>
</feature>
<dbReference type="SUPFAM" id="SSF50978">
    <property type="entry name" value="WD40 repeat-like"/>
    <property type="match status" value="1"/>
</dbReference>
<dbReference type="SMART" id="SM00320">
    <property type="entry name" value="WD40"/>
    <property type="match status" value="6"/>
</dbReference>
<dbReference type="FunFam" id="1.20.1280.50:FF:000025">
    <property type="entry name" value="F-box and WD repeat domain containing 8"/>
    <property type="match status" value="1"/>
</dbReference>
<dbReference type="PANTHER" id="PTHR19855:SF16">
    <property type="entry name" value="F-BOX AND WD REPEAT DOMAIN CONTAINING 8"/>
    <property type="match status" value="1"/>
</dbReference>
<dbReference type="Bgee" id="ENSXETG00000022351">
    <property type="expression patterns" value="Expressed in 4-cell stage embryo and 13 other cell types or tissues"/>
</dbReference>
<keyword evidence="5" id="KW-0597">Phosphoprotein</keyword>
<dbReference type="GeneTree" id="ENSGT00390000017221"/>
<evidence type="ECO:0000256" key="4">
    <source>
        <dbReference type="ARBA" id="ARBA00022490"/>
    </source>
</evidence>
<dbReference type="InterPro" id="IPR001810">
    <property type="entry name" value="F-box_dom"/>
</dbReference>
<evidence type="ECO:0000256" key="11">
    <source>
        <dbReference type="ARBA" id="ARBA00079847"/>
    </source>
</evidence>
<dbReference type="CDD" id="cd22134">
    <property type="entry name" value="F-box_FBXW8"/>
    <property type="match status" value="1"/>
</dbReference>
<dbReference type="AGR" id="Xenbase:XB-GENE-991104"/>
<keyword evidence="9" id="KW-0333">Golgi apparatus</keyword>
<evidence type="ECO:0000313" key="14">
    <source>
        <dbReference type="Ensembl" id="ENSXETP00000079505"/>
    </source>
</evidence>